<organism evidence="1 2">
    <name type="scientific">Aspergillus wentii DTO 134E9</name>
    <dbReference type="NCBI Taxonomy" id="1073089"/>
    <lineage>
        <taxon>Eukaryota</taxon>
        <taxon>Fungi</taxon>
        <taxon>Dikarya</taxon>
        <taxon>Ascomycota</taxon>
        <taxon>Pezizomycotina</taxon>
        <taxon>Eurotiomycetes</taxon>
        <taxon>Eurotiomycetidae</taxon>
        <taxon>Eurotiales</taxon>
        <taxon>Aspergillaceae</taxon>
        <taxon>Aspergillus</taxon>
        <taxon>Aspergillus subgen. Cremei</taxon>
    </lineage>
</organism>
<proteinExistence type="predicted"/>
<evidence type="ECO:0000313" key="2">
    <source>
        <dbReference type="Proteomes" id="UP000184383"/>
    </source>
</evidence>
<dbReference type="RefSeq" id="XP_040695340.1">
    <property type="nucleotide sequence ID" value="XM_040834190.1"/>
</dbReference>
<sequence>MPIGHNRYSSIEYLMMPELIHHHLVRPYCSVELQVSRFTNSLWKKPTQLRQHVIEHSIRTKIQEKDTWSDVI</sequence>
<dbReference type="VEuPathDB" id="FungiDB:ASPWEDRAFT_35262"/>
<accession>A0A1L9S3C4</accession>
<keyword evidence="2" id="KW-1185">Reference proteome</keyword>
<dbReference type="EMBL" id="KV878209">
    <property type="protein sequence ID" value="OJJ41664.1"/>
    <property type="molecule type" value="Genomic_DNA"/>
</dbReference>
<gene>
    <name evidence="1" type="ORF">ASPWEDRAFT_35262</name>
</gene>
<reference evidence="2" key="1">
    <citation type="journal article" date="2017" name="Genome Biol.">
        <title>Comparative genomics reveals high biological diversity and specific adaptations in the industrially and medically important fungal genus Aspergillus.</title>
        <authorList>
            <person name="de Vries R.P."/>
            <person name="Riley R."/>
            <person name="Wiebenga A."/>
            <person name="Aguilar-Osorio G."/>
            <person name="Amillis S."/>
            <person name="Uchima C.A."/>
            <person name="Anderluh G."/>
            <person name="Asadollahi M."/>
            <person name="Askin M."/>
            <person name="Barry K."/>
            <person name="Battaglia E."/>
            <person name="Bayram O."/>
            <person name="Benocci T."/>
            <person name="Braus-Stromeyer S.A."/>
            <person name="Caldana C."/>
            <person name="Canovas D."/>
            <person name="Cerqueira G.C."/>
            <person name="Chen F."/>
            <person name="Chen W."/>
            <person name="Choi C."/>
            <person name="Clum A."/>
            <person name="Dos Santos R.A."/>
            <person name="Damasio A.R."/>
            <person name="Diallinas G."/>
            <person name="Emri T."/>
            <person name="Fekete E."/>
            <person name="Flipphi M."/>
            <person name="Freyberg S."/>
            <person name="Gallo A."/>
            <person name="Gournas C."/>
            <person name="Habgood R."/>
            <person name="Hainaut M."/>
            <person name="Harispe M.L."/>
            <person name="Henrissat B."/>
            <person name="Hilden K.S."/>
            <person name="Hope R."/>
            <person name="Hossain A."/>
            <person name="Karabika E."/>
            <person name="Karaffa L."/>
            <person name="Karanyi Z."/>
            <person name="Krasevec N."/>
            <person name="Kuo A."/>
            <person name="Kusch H."/>
            <person name="LaButti K."/>
            <person name="Lagendijk E.L."/>
            <person name="Lapidus A."/>
            <person name="Levasseur A."/>
            <person name="Lindquist E."/>
            <person name="Lipzen A."/>
            <person name="Logrieco A.F."/>
            <person name="MacCabe A."/>
            <person name="Maekelae M.R."/>
            <person name="Malavazi I."/>
            <person name="Melin P."/>
            <person name="Meyer V."/>
            <person name="Mielnichuk N."/>
            <person name="Miskei M."/>
            <person name="Molnar A.P."/>
            <person name="Mule G."/>
            <person name="Ngan C.Y."/>
            <person name="Orejas M."/>
            <person name="Orosz E."/>
            <person name="Ouedraogo J.P."/>
            <person name="Overkamp K.M."/>
            <person name="Park H.-S."/>
            <person name="Perrone G."/>
            <person name="Piumi F."/>
            <person name="Punt P.J."/>
            <person name="Ram A.F."/>
            <person name="Ramon A."/>
            <person name="Rauscher S."/>
            <person name="Record E."/>
            <person name="Riano-Pachon D.M."/>
            <person name="Robert V."/>
            <person name="Roehrig J."/>
            <person name="Ruller R."/>
            <person name="Salamov A."/>
            <person name="Salih N.S."/>
            <person name="Samson R.A."/>
            <person name="Sandor E."/>
            <person name="Sanguinetti M."/>
            <person name="Schuetze T."/>
            <person name="Sepcic K."/>
            <person name="Shelest E."/>
            <person name="Sherlock G."/>
            <person name="Sophianopoulou V."/>
            <person name="Squina F.M."/>
            <person name="Sun H."/>
            <person name="Susca A."/>
            <person name="Todd R.B."/>
            <person name="Tsang A."/>
            <person name="Unkles S.E."/>
            <person name="van de Wiele N."/>
            <person name="van Rossen-Uffink D."/>
            <person name="Oliveira J.V."/>
            <person name="Vesth T.C."/>
            <person name="Visser J."/>
            <person name="Yu J.-H."/>
            <person name="Zhou M."/>
            <person name="Andersen M.R."/>
            <person name="Archer D.B."/>
            <person name="Baker S.E."/>
            <person name="Benoit I."/>
            <person name="Brakhage A.A."/>
            <person name="Braus G.H."/>
            <person name="Fischer R."/>
            <person name="Frisvad J.C."/>
            <person name="Goldman G.H."/>
            <person name="Houbraken J."/>
            <person name="Oakley B."/>
            <person name="Pocsi I."/>
            <person name="Scazzocchio C."/>
            <person name="Seiboth B."/>
            <person name="vanKuyk P.A."/>
            <person name="Wortman J."/>
            <person name="Dyer P.S."/>
            <person name="Grigoriev I.V."/>
        </authorList>
    </citation>
    <scope>NUCLEOTIDE SEQUENCE [LARGE SCALE GENOMIC DNA]</scope>
    <source>
        <strain evidence="2">DTO 134E9</strain>
    </source>
</reference>
<dbReference type="Proteomes" id="UP000184383">
    <property type="component" value="Unassembled WGS sequence"/>
</dbReference>
<dbReference type="GeneID" id="63750038"/>
<protein>
    <submittedName>
        <fullName evidence="1">Uncharacterized protein</fullName>
    </submittedName>
</protein>
<dbReference type="AlphaFoldDB" id="A0A1L9S3C4"/>
<evidence type="ECO:0000313" key="1">
    <source>
        <dbReference type="EMBL" id="OJJ41664.1"/>
    </source>
</evidence>
<name>A0A1L9S3C4_ASPWE</name>